<comment type="pathway">
    <text evidence="1">Cofactor biosynthesis; tetrahydrofolate biosynthesis; 5,6,7,8-tetrahydrofolate from 7,8-dihydrofolate: step 1/1.</text>
</comment>
<keyword evidence="5" id="KW-0521">NADP</keyword>
<dbReference type="SUPFAM" id="SSF53597">
    <property type="entry name" value="Dihydrofolate reductase-like"/>
    <property type="match status" value="1"/>
</dbReference>
<dbReference type="InterPro" id="IPR024072">
    <property type="entry name" value="DHFR-like_dom_sf"/>
</dbReference>
<dbReference type="InterPro" id="IPR012259">
    <property type="entry name" value="DHFR"/>
</dbReference>
<reference evidence="9" key="1">
    <citation type="submission" date="2016-11" db="EMBL/GenBank/DDBJ databases">
        <authorList>
            <person name="Varghese N."/>
            <person name="Submissions S."/>
        </authorList>
    </citation>
    <scope>NUCLEOTIDE SEQUENCE [LARGE SCALE GENOMIC DNA]</scope>
    <source>
        <strain evidence="9">DSM 15449</strain>
    </source>
</reference>
<dbReference type="CDD" id="cd00209">
    <property type="entry name" value="DHFR"/>
    <property type="match status" value="1"/>
</dbReference>
<dbReference type="GO" id="GO:0004146">
    <property type="term" value="F:dihydrofolate reductase activity"/>
    <property type="evidence" value="ECO:0007669"/>
    <property type="project" value="UniProtKB-EC"/>
</dbReference>
<sequence>MKAIAAVDLNWGIGYRGNLLKRIPEDMKFFKQMTLGKVVIMGRETFESLPGQEPLKDRVNIVLSKSEHFNNEKVTLCRSLDELYSELEKYDTDDVFVVGGESVYSQLLASCTEAYVTKIEEKYVADKYFVNLDKNKAWKLVSSSNLQNYENIGYRFVKYVLVG</sequence>
<organism evidence="8 9">
    <name type="scientific">Desulfosporosinus lacus DSM 15449</name>
    <dbReference type="NCBI Taxonomy" id="1121420"/>
    <lineage>
        <taxon>Bacteria</taxon>
        <taxon>Bacillati</taxon>
        <taxon>Bacillota</taxon>
        <taxon>Clostridia</taxon>
        <taxon>Eubacteriales</taxon>
        <taxon>Desulfitobacteriaceae</taxon>
        <taxon>Desulfosporosinus</taxon>
    </lineage>
</organism>
<evidence type="ECO:0000256" key="4">
    <source>
        <dbReference type="ARBA" id="ARBA00022563"/>
    </source>
</evidence>
<protein>
    <recommendedName>
        <fullName evidence="3">dihydrofolate reductase</fullName>
        <ecNumber evidence="3">1.5.1.3</ecNumber>
    </recommendedName>
</protein>
<evidence type="ECO:0000256" key="3">
    <source>
        <dbReference type="ARBA" id="ARBA00012856"/>
    </source>
</evidence>
<dbReference type="RefSeq" id="WP_073032224.1">
    <property type="nucleotide sequence ID" value="NZ_FQXJ01000021.1"/>
</dbReference>
<dbReference type="UniPathway" id="UPA00077">
    <property type="reaction ID" value="UER00158"/>
</dbReference>
<dbReference type="Pfam" id="PF00186">
    <property type="entry name" value="DHFR_1"/>
    <property type="match status" value="1"/>
</dbReference>
<dbReference type="InterPro" id="IPR001796">
    <property type="entry name" value="DHFR_dom"/>
</dbReference>
<evidence type="ECO:0000259" key="7">
    <source>
        <dbReference type="PROSITE" id="PS51330"/>
    </source>
</evidence>
<dbReference type="STRING" id="1121420.SAMN02746098_04410"/>
<proteinExistence type="inferred from homology"/>
<dbReference type="PANTHER" id="PTHR48069:SF3">
    <property type="entry name" value="DIHYDROFOLATE REDUCTASE"/>
    <property type="match status" value="1"/>
</dbReference>
<evidence type="ECO:0000256" key="6">
    <source>
        <dbReference type="ARBA" id="ARBA00023002"/>
    </source>
</evidence>
<dbReference type="GO" id="GO:0006730">
    <property type="term" value="P:one-carbon metabolic process"/>
    <property type="evidence" value="ECO:0007669"/>
    <property type="project" value="UniProtKB-KW"/>
</dbReference>
<dbReference type="Proteomes" id="UP000183954">
    <property type="component" value="Unassembled WGS sequence"/>
</dbReference>
<dbReference type="GO" id="GO:0046654">
    <property type="term" value="P:tetrahydrofolate biosynthetic process"/>
    <property type="evidence" value="ECO:0007669"/>
    <property type="project" value="UniProtKB-UniPathway"/>
</dbReference>
<feature type="domain" description="DHFR" evidence="7">
    <location>
        <begin position="1"/>
        <end position="161"/>
    </location>
</feature>
<dbReference type="AlphaFoldDB" id="A0A1M6CRN6"/>
<dbReference type="EC" id="1.5.1.3" evidence="3"/>
<evidence type="ECO:0000313" key="8">
    <source>
        <dbReference type="EMBL" id="SHI63682.1"/>
    </source>
</evidence>
<evidence type="ECO:0000313" key="9">
    <source>
        <dbReference type="Proteomes" id="UP000183954"/>
    </source>
</evidence>
<keyword evidence="4" id="KW-0554">One-carbon metabolism</keyword>
<dbReference type="GO" id="GO:0046655">
    <property type="term" value="P:folic acid metabolic process"/>
    <property type="evidence" value="ECO:0007669"/>
    <property type="project" value="TreeGrafter"/>
</dbReference>
<comment type="similarity">
    <text evidence="2">Belongs to the dihydrofolate reductase family.</text>
</comment>
<dbReference type="PROSITE" id="PS51330">
    <property type="entry name" value="DHFR_2"/>
    <property type="match status" value="1"/>
</dbReference>
<name>A0A1M6CRN6_9FIRM</name>
<keyword evidence="9" id="KW-1185">Reference proteome</keyword>
<dbReference type="Gene3D" id="3.40.430.10">
    <property type="entry name" value="Dihydrofolate Reductase, subunit A"/>
    <property type="match status" value="1"/>
</dbReference>
<keyword evidence="6" id="KW-0560">Oxidoreductase</keyword>
<dbReference type="PRINTS" id="PR00070">
    <property type="entry name" value="DHFR"/>
</dbReference>
<gene>
    <name evidence="8" type="ORF">SAMN02746098_04410</name>
</gene>
<dbReference type="PANTHER" id="PTHR48069">
    <property type="entry name" value="DIHYDROFOLATE REDUCTASE"/>
    <property type="match status" value="1"/>
</dbReference>
<evidence type="ECO:0000256" key="2">
    <source>
        <dbReference type="ARBA" id="ARBA00009539"/>
    </source>
</evidence>
<evidence type="ECO:0000256" key="5">
    <source>
        <dbReference type="ARBA" id="ARBA00022857"/>
    </source>
</evidence>
<accession>A0A1M6CRN6</accession>
<dbReference type="OrthoDB" id="9804315at2"/>
<dbReference type="EMBL" id="FQXJ01000021">
    <property type="protein sequence ID" value="SHI63682.1"/>
    <property type="molecule type" value="Genomic_DNA"/>
</dbReference>
<dbReference type="GO" id="GO:0046452">
    <property type="term" value="P:dihydrofolate metabolic process"/>
    <property type="evidence" value="ECO:0007669"/>
    <property type="project" value="TreeGrafter"/>
</dbReference>
<evidence type="ECO:0000256" key="1">
    <source>
        <dbReference type="ARBA" id="ARBA00004903"/>
    </source>
</evidence>
<dbReference type="GO" id="GO:0050661">
    <property type="term" value="F:NADP binding"/>
    <property type="evidence" value="ECO:0007669"/>
    <property type="project" value="InterPro"/>
</dbReference>